<sequence length="296" mass="33468">MPHSFSNKIEYYSHRINQLLDRLLPKSEKKIELLHEAMRYAVLSEGKRVRPLLVYAVGECLNIKKNLLDIPAIAVELMHAFSLVHDDLPSMDNDDFRRGLPTVHKKYGEATAILAADALQFLAFQQISESSKLTDYQKVQIINLISNACGSNGMIGGQHIDLSSENKELNYEEIKELHLLKTGALIHASVITACYLSNEISQSKINALGAYGKNVGLAFQIRDDILDAESINYKNDKNKNSDEVLDKATWPKFFGLDESENYCNKLINKSTEALKIFPNEANMLRKLITYLIKRSH</sequence>
<dbReference type="CDD" id="cd00685">
    <property type="entry name" value="Trans_IPPS_HT"/>
    <property type="match status" value="1"/>
</dbReference>
<accession>A0A381P899</accession>
<evidence type="ECO:0000256" key="1">
    <source>
        <dbReference type="ARBA" id="ARBA00001946"/>
    </source>
</evidence>
<dbReference type="PANTHER" id="PTHR43281">
    <property type="entry name" value="FARNESYL DIPHOSPHATE SYNTHASE"/>
    <property type="match status" value="1"/>
</dbReference>
<dbReference type="PANTHER" id="PTHR43281:SF1">
    <property type="entry name" value="FARNESYL DIPHOSPHATE SYNTHASE"/>
    <property type="match status" value="1"/>
</dbReference>
<evidence type="ECO:0000313" key="7">
    <source>
        <dbReference type="EMBL" id="SUZ63175.1"/>
    </source>
</evidence>
<keyword evidence="4" id="KW-0479">Metal-binding</keyword>
<dbReference type="SFLD" id="SFLDG01017">
    <property type="entry name" value="Polyprenyl_Transferase_Like"/>
    <property type="match status" value="1"/>
</dbReference>
<organism evidence="7">
    <name type="scientific">marine metagenome</name>
    <dbReference type="NCBI Taxonomy" id="408172"/>
    <lineage>
        <taxon>unclassified sequences</taxon>
        <taxon>metagenomes</taxon>
        <taxon>ecological metagenomes</taxon>
    </lineage>
</organism>
<dbReference type="AlphaFoldDB" id="A0A381P899"/>
<dbReference type="SFLD" id="SFLDS00005">
    <property type="entry name" value="Isoprenoid_Synthase_Type_I"/>
    <property type="match status" value="1"/>
</dbReference>
<dbReference type="SUPFAM" id="SSF48576">
    <property type="entry name" value="Terpenoid synthases"/>
    <property type="match status" value="1"/>
</dbReference>
<dbReference type="InterPro" id="IPR033749">
    <property type="entry name" value="Polyprenyl_synt_CS"/>
</dbReference>
<protein>
    <recommendedName>
        <fullName evidence="8">Geranyl transferase</fullName>
    </recommendedName>
</protein>
<dbReference type="GO" id="GO:0046872">
    <property type="term" value="F:metal ion binding"/>
    <property type="evidence" value="ECO:0007669"/>
    <property type="project" value="UniProtKB-KW"/>
</dbReference>
<dbReference type="EMBL" id="UINC01000910">
    <property type="protein sequence ID" value="SUZ63175.1"/>
    <property type="molecule type" value="Genomic_DNA"/>
</dbReference>
<evidence type="ECO:0000256" key="3">
    <source>
        <dbReference type="ARBA" id="ARBA00022679"/>
    </source>
</evidence>
<dbReference type="GO" id="GO:0008299">
    <property type="term" value="P:isoprenoid biosynthetic process"/>
    <property type="evidence" value="ECO:0007669"/>
    <property type="project" value="UniProtKB-KW"/>
</dbReference>
<evidence type="ECO:0000256" key="4">
    <source>
        <dbReference type="ARBA" id="ARBA00022723"/>
    </source>
</evidence>
<gene>
    <name evidence="7" type="ORF">METZ01_LOCUS16029</name>
</gene>
<dbReference type="GO" id="GO:0004659">
    <property type="term" value="F:prenyltransferase activity"/>
    <property type="evidence" value="ECO:0007669"/>
    <property type="project" value="InterPro"/>
</dbReference>
<dbReference type="Pfam" id="PF00348">
    <property type="entry name" value="polyprenyl_synt"/>
    <property type="match status" value="1"/>
</dbReference>
<evidence type="ECO:0000256" key="6">
    <source>
        <dbReference type="ARBA" id="ARBA00023229"/>
    </source>
</evidence>
<dbReference type="NCBIfam" id="NF045485">
    <property type="entry name" value="FPPsyn"/>
    <property type="match status" value="1"/>
</dbReference>
<keyword evidence="3" id="KW-0808">Transferase</keyword>
<dbReference type="InterPro" id="IPR008949">
    <property type="entry name" value="Isoprenoid_synthase_dom_sf"/>
</dbReference>
<reference evidence="7" key="1">
    <citation type="submission" date="2018-05" db="EMBL/GenBank/DDBJ databases">
        <authorList>
            <person name="Lanie J.A."/>
            <person name="Ng W.-L."/>
            <person name="Kazmierczak K.M."/>
            <person name="Andrzejewski T.M."/>
            <person name="Davidsen T.M."/>
            <person name="Wayne K.J."/>
            <person name="Tettelin H."/>
            <person name="Glass J.I."/>
            <person name="Rusch D."/>
            <person name="Podicherti R."/>
            <person name="Tsui H.-C.T."/>
            <person name="Winkler M.E."/>
        </authorList>
    </citation>
    <scope>NUCLEOTIDE SEQUENCE</scope>
</reference>
<name>A0A381P899_9ZZZZ</name>
<proteinExistence type="inferred from homology"/>
<comment type="cofactor">
    <cofactor evidence="1">
        <name>Mg(2+)</name>
        <dbReference type="ChEBI" id="CHEBI:18420"/>
    </cofactor>
</comment>
<dbReference type="GO" id="GO:0005737">
    <property type="term" value="C:cytoplasm"/>
    <property type="evidence" value="ECO:0007669"/>
    <property type="project" value="UniProtKB-ARBA"/>
</dbReference>
<dbReference type="PROSITE" id="PS00723">
    <property type="entry name" value="POLYPRENYL_SYNTHASE_1"/>
    <property type="match status" value="1"/>
</dbReference>
<dbReference type="Gene3D" id="1.10.600.10">
    <property type="entry name" value="Farnesyl Diphosphate Synthase"/>
    <property type="match status" value="1"/>
</dbReference>
<dbReference type="PROSITE" id="PS00444">
    <property type="entry name" value="POLYPRENYL_SYNTHASE_2"/>
    <property type="match status" value="1"/>
</dbReference>
<keyword evidence="5" id="KW-0460">Magnesium</keyword>
<dbReference type="FunFam" id="1.10.600.10:FF:000001">
    <property type="entry name" value="Geranylgeranyl diphosphate synthase"/>
    <property type="match status" value="1"/>
</dbReference>
<evidence type="ECO:0000256" key="2">
    <source>
        <dbReference type="ARBA" id="ARBA00006706"/>
    </source>
</evidence>
<evidence type="ECO:0000256" key="5">
    <source>
        <dbReference type="ARBA" id="ARBA00022842"/>
    </source>
</evidence>
<keyword evidence="6" id="KW-0414">Isoprene biosynthesis</keyword>
<comment type="similarity">
    <text evidence="2">Belongs to the FPP/GGPP synthase family.</text>
</comment>
<dbReference type="InterPro" id="IPR053378">
    <property type="entry name" value="Prenyl_diphosphate_synthase"/>
</dbReference>
<evidence type="ECO:0008006" key="8">
    <source>
        <dbReference type="Google" id="ProtNLM"/>
    </source>
</evidence>
<dbReference type="InterPro" id="IPR000092">
    <property type="entry name" value="Polyprenyl_synt"/>
</dbReference>